<keyword evidence="2" id="KW-1185">Reference proteome</keyword>
<dbReference type="AlphaFoldDB" id="A0A285J011"/>
<dbReference type="EMBL" id="OBEB01000004">
    <property type="protein sequence ID" value="SNY52501.1"/>
    <property type="molecule type" value="Genomic_DNA"/>
</dbReference>
<dbReference type="OrthoDB" id="5772474at2"/>
<name>A0A285J011_9GAMM</name>
<dbReference type="PROSITE" id="PS51257">
    <property type="entry name" value="PROKAR_LIPOPROTEIN"/>
    <property type="match status" value="1"/>
</dbReference>
<organism evidence="1 2">
    <name type="scientific">Arsukibacterium tuosuense</name>
    <dbReference type="NCBI Taxonomy" id="1323745"/>
    <lineage>
        <taxon>Bacteria</taxon>
        <taxon>Pseudomonadati</taxon>
        <taxon>Pseudomonadota</taxon>
        <taxon>Gammaproteobacteria</taxon>
        <taxon>Chromatiales</taxon>
        <taxon>Chromatiaceae</taxon>
        <taxon>Arsukibacterium</taxon>
    </lineage>
</organism>
<reference evidence="2" key="1">
    <citation type="submission" date="2017-09" db="EMBL/GenBank/DDBJ databases">
        <authorList>
            <person name="Varghese N."/>
            <person name="Submissions S."/>
        </authorList>
    </citation>
    <scope>NUCLEOTIDE SEQUENCE [LARGE SCALE GENOMIC DNA]</scope>
    <source>
        <strain evidence="2">CGMCC 1.12461</strain>
    </source>
</reference>
<evidence type="ECO:0000313" key="1">
    <source>
        <dbReference type="EMBL" id="SNY52501.1"/>
    </source>
</evidence>
<evidence type="ECO:0000313" key="2">
    <source>
        <dbReference type="Proteomes" id="UP000219353"/>
    </source>
</evidence>
<dbReference type="Proteomes" id="UP000219353">
    <property type="component" value="Unassembled WGS sequence"/>
</dbReference>
<sequence>MKINKNHVVTALAAVAIIGLSGCSSLSKQQYTYVVDNDRLTEANSLTRTSPHTGHVVWLNPPTKRVALTKDQK</sequence>
<protein>
    <recommendedName>
        <fullName evidence="3">Lipoprotein</fullName>
    </recommendedName>
</protein>
<gene>
    <name evidence="1" type="ORF">SAMN06297280_2140</name>
</gene>
<proteinExistence type="predicted"/>
<dbReference type="RefSeq" id="WP_097111389.1">
    <property type="nucleotide sequence ID" value="NZ_OBEB01000004.1"/>
</dbReference>
<evidence type="ECO:0008006" key="3">
    <source>
        <dbReference type="Google" id="ProtNLM"/>
    </source>
</evidence>
<accession>A0A285J011</accession>